<sequence length="139" mass="16083">MSLKSLRDTRWSCRFESLKVVSRRYTEIVATLQEIQVGDAFILLKVIQTFDFIFHIHLMSEVFLITNILSKFLQKLGVSLTEAIAQVEITICSLESMKKDDEFNRIWNETMNICAENDIDEPDEQRKRKVPARLGGGDI</sequence>
<gene>
    <name evidence="1" type="ORF">UJA718_LOCUS40501</name>
</gene>
<evidence type="ECO:0000313" key="2">
    <source>
        <dbReference type="Proteomes" id="UP000663873"/>
    </source>
</evidence>
<comment type="caution">
    <text evidence="1">The sequence shown here is derived from an EMBL/GenBank/DDBJ whole genome shotgun (WGS) entry which is preliminary data.</text>
</comment>
<proteinExistence type="predicted"/>
<organism evidence="1 2">
    <name type="scientific">Rotaria socialis</name>
    <dbReference type="NCBI Taxonomy" id="392032"/>
    <lineage>
        <taxon>Eukaryota</taxon>
        <taxon>Metazoa</taxon>
        <taxon>Spiralia</taxon>
        <taxon>Gnathifera</taxon>
        <taxon>Rotifera</taxon>
        <taxon>Eurotatoria</taxon>
        <taxon>Bdelloidea</taxon>
        <taxon>Philodinida</taxon>
        <taxon>Philodinidae</taxon>
        <taxon>Rotaria</taxon>
    </lineage>
</organism>
<dbReference type="Proteomes" id="UP000663873">
    <property type="component" value="Unassembled WGS sequence"/>
</dbReference>
<dbReference type="PANTHER" id="PTHR11697:SF230">
    <property type="entry name" value="ZINC FINGER, MYM DOMAIN CONTAINING 1"/>
    <property type="match status" value="1"/>
</dbReference>
<name>A0A821NDJ6_9BILA</name>
<protein>
    <submittedName>
        <fullName evidence="1">Uncharacterized protein</fullName>
    </submittedName>
</protein>
<evidence type="ECO:0000313" key="1">
    <source>
        <dbReference type="EMBL" id="CAF4783804.1"/>
    </source>
</evidence>
<dbReference type="EMBL" id="CAJOBP010045012">
    <property type="protein sequence ID" value="CAF4783804.1"/>
    <property type="molecule type" value="Genomic_DNA"/>
</dbReference>
<feature type="non-terminal residue" evidence="1">
    <location>
        <position position="139"/>
    </location>
</feature>
<reference evidence="1" key="1">
    <citation type="submission" date="2021-02" db="EMBL/GenBank/DDBJ databases">
        <authorList>
            <person name="Nowell W R."/>
        </authorList>
    </citation>
    <scope>NUCLEOTIDE SEQUENCE</scope>
</reference>
<dbReference type="AlphaFoldDB" id="A0A821NDJ6"/>
<dbReference type="PANTHER" id="PTHR11697">
    <property type="entry name" value="GENERAL TRANSCRIPTION FACTOR 2-RELATED ZINC FINGER PROTEIN"/>
    <property type="match status" value="1"/>
</dbReference>
<keyword evidence="2" id="KW-1185">Reference proteome</keyword>
<dbReference type="InterPro" id="IPR055298">
    <property type="entry name" value="AtLOH3-like"/>
</dbReference>
<accession>A0A821NDJ6</accession>